<keyword evidence="13" id="KW-1185">Reference proteome</keyword>
<evidence type="ECO:0000259" key="11">
    <source>
        <dbReference type="PROSITE" id="PS50994"/>
    </source>
</evidence>
<gene>
    <name evidence="12" type="ORF">B4U79_11157</name>
</gene>
<dbReference type="Pfam" id="PF17917">
    <property type="entry name" value="RT_RNaseH"/>
    <property type="match status" value="1"/>
</dbReference>
<dbReference type="SUPFAM" id="SSF53098">
    <property type="entry name" value="Ribonuclease H-like"/>
    <property type="match status" value="1"/>
</dbReference>
<evidence type="ECO:0000259" key="10">
    <source>
        <dbReference type="PROSITE" id="PS50158"/>
    </source>
</evidence>
<dbReference type="InterPro" id="IPR001878">
    <property type="entry name" value="Znf_CCHC"/>
</dbReference>
<feature type="domain" description="CCHC-type" evidence="10">
    <location>
        <begin position="371"/>
        <end position="386"/>
    </location>
</feature>
<protein>
    <recommendedName>
        <fullName evidence="1">RNA-directed DNA polymerase</fullName>
        <ecNumber evidence="1">2.7.7.49</ecNumber>
    </recommendedName>
</protein>
<dbReference type="Pfam" id="PF00665">
    <property type="entry name" value="rve"/>
    <property type="match status" value="1"/>
</dbReference>
<dbReference type="Gene3D" id="3.30.70.270">
    <property type="match status" value="1"/>
</dbReference>
<dbReference type="InterPro" id="IPR001584">
    <property type="entry name" value="Integrase_cat-core"/>
</dbReference>
<dbReference type="Gene3D" id="4.10.60.10">
    <property type="entry name" value="Zinc finger, CCHC-type"/>
    <property type="match status" value="1"/>
</dbReference>
<keyword evidence="6" id="KW-0378">Hydrolase</keyword>
<keyword evidence="8" id="KW-0479">Metal-binding</keyword>
<dbReference type="InterPro" id="IPR036875">
    <property type="entry name" value="Znf_CCHC_sf"/>
</dbReference>
<keyword evidence="7" id="KW-0695">RNA-directed DNA polymerase</keyword>
<dbReference type="EMBL" id="NCKU01005643">
    <property type="protein sequence ID" value="RWS04318.1"/>
    <property type="molecule type" value="Genomic_DNA"/>
</dbReference>
<dbReference type="GO" id="GO:0008270">
    <property type="term" value="F:zinc ion binding"/>
    <property type="evidence" value="ECO:0007669"/>
    <property type="project" value="UniProtKB-KW"/>
</dbReference>
<dbReference type="Gene3D" id="1.10.340.70">
    <property type="match status" value="1"/>
</dbReference>
<feature type="compositionally biased region" description="Acidic residues" evidence="9">
    <location>
        <begin position="1401"/>
        <end position="1414"/>
    </location>
</feature>
<evidence type="ECO:0000256" key="4">
    <source>
        <dbReference type="ARBA" id="ARBA00022722"/>
    </source>
</evidence>
<evidence type="ECO:0000256" key="3">
    <source>
        <dbReference type="ARBA" id="ARBA00022695"/>
    </source>
</evidence>
<dbReference type="OrthoDB" id="6421622at2759"/>
<dbReference type="Proteomes" id="UP000285301">
    <property type="component" value="Unassembled WGS sequence"/>
</dbReference>
<dbReference type="InterPro" id="IPR041588">
    <property type="entry name" value="Integrase_H2C2"/>
</dbReference>
<evidence type="ECO:0000313" key="13">
    <source>
        <dbReference type="Proteomes" id="UP000285301"/>
    </source>
</evidence>
<feature type="non-terminal residue" evidence="12">
    <location>
        <position position="1"/>
    </location>
</feature>
<keyword evidence="8" id="KW-0862">Zinc</keyword>
<evidence type="ECO:0000256" key="8">
    <source>
        <dbReference type="PROSITE-ProRule" id="PRU00047"/>
    </source>
</evidence>
<name>A0A3S3NK66_9ACAR</name>
<keyword evidence="4" id="KW-0540">Nuclease</keyword>
<sequence length="1421" mass="160624">FPQPATTSIKEVKHRTLDPFFTYSRVDTTRNMPTLEDLCQLTGAQLTVLCKEAKVPTWGKKALKAGRILDRLAELAQRADEESVGSVEGVEEMIADMLAERDIPIRPPPDEDETPSGSEQDRRRQHGPAEEPSALGSTANDAIAALVLQLARKLRTDAPQAIVNNQDTSHSAIQVPTFSGADDPRYTTSEWLDAVDRFAQEFRWNHYQTLRHAAARLTGPARRWQERVGETFVNFASWKAALIAAIPERSYSWEQKREMMSRRQRSDESVEEYILDKGALCLRFGLSITDAKEFLLGGLRDKELSRAMAAQRYESLADIIASAQEVSRVMGIKASAQKEFKATRYPEASDNCLRCGQPGHRKKDCRNDVQCLNCKQHGHYRRDCPRLASTQPKPKANNAKAAIHKLRAEITEDAITQPDIAEVNEIRMGNERRKTRLTRTARLNGQEVNMAIDTQSDISLIRDDVVRRVGPLSQPDACVTIIGITKDSIVTKGLGHYDLELDGVRIQGARFFAIPKKMMSTDIWLGKNVLDDERISLVLHGDRATFLDRSEIGGLNKISVEDRDKISLLAQETSVIPPRSASILLIRCEDPSVTEVRVTNQNNGLVPEGRTKISDGKLALPVVNVSKQPLKIKANSVVARCLKITTEENTPPPPSLEPLTTEDLRVGDNAKEEEKRQLVELCNRYRECFAKNIREIGCYPHATITIDLLRDEVINERRQVYSFAERRLIEDLVAELKEADVIEESTGPFNSRLVVVRKPDGTHRACVDFRTLNSITRKESFPSPQIDELVADTCGWEVYAVLDLANGYYQILVEEKSREKKPLSQLQQDIGSSNGCPSASSTHRIFLRYMDDIIIGARNFAELLSRIELVLQALKKAHLTLNRRTTDAESRYHSTELELLSVVWAVTRLRMFLYGKEFTLVTDCEAVRLGLKKRILVPRIARWVLQLQEFNFSVIHRPGKGIEHVDALSRNPMEAEDDVGVDSFTERFQVFAAEVTEDWIAAAQLKDELCQTIGKRISDSSEATATTPDGSFRIRNGRIYRICGRRNQLVIPWMLRRRITQDAHEKYGHPSLDGTADVLLHRFWFPRLRRTVRSVIGACIECLTRKQPGGRRPGMLTVIERKKPFNTLHIDHLGALPRSSRGRRHLLVAICNFTKMVFLRPVTTTAAKQTIQAINSIIEQMWVPDRIVVDRGTAFKNRAFQEYCAEHSIQLIFNSTANPRANGQVERVNRVLVPLLASLCRNPEMRDWDIQTVQAAIALNSRVNRSTGKTPMELMYGFRPRTVVDNVLAAEVDNDEEEEEPRVEAIREEAMNNIVRAQESQKKNYDLRRCRGRPFAVDDIVAVRRFTNRTDGQPSKLSSLYRGPFKISERLGESLYRITSIDPRRPYSSTAPADQLKRWEIDDDISSGPDEDTAADSGGPE</sequence>
<dbReference type="PROSITE" id="PS50994">
    <property type="entry name" value="INTEGRASE"/>
    <property type="match status" value="1"/>
</dbReference>
<feature type="non-terminal residue" evidence="12">
    <location>
        <position position="1421"/>
    </location>
</feature>
<dbReference type="GO" id="GO:0003676">
    <property type="term" value="F:nucleic acid binding"/>
    <property type="evidence" value="ECO:0007669"/>
    <property type="project" value="InterPro"/>
</dbReference>
<dbReference type="InterPro" id="IPR043502">
    <property type="entry name" value="DNA/RNA_pol_sf"/>
</dbReference>
<dbReference type="SUPFAM" id="SSF50630">
    <property type="entry name" value="Acid proteases"/>
    <property type="match status" value="1"/>
</dbReference>
<dbReference type="Gene3D" id="3.30.420.10">
    <property type="entry name" value="Ribonuclease H-like superfamily/Ribonuclease H"/>
    <property type="match status" value="1"/>
</dbReference>
<dbReference type="InterPro" id="IPR021109">
    <property type="entry name" value="Peptidase_aspartic_dom_sf"/>
</dbReference>
<dbReference type="CDD" id="cd01647">
    <property type="entry name" value="RT_LTR"/>
    <property type="match status" value="1"/>
</dbReference>
<evidence type="ECO:0000313" key="12">
    <source>
        <dbReference type="EMBL" id="RWS04318.1"/>
    </source>
</evidence>
<accession>A0A3S3NK66</accession>
<dbReference type="CDD" id="cd09274">
    <property type="entry name" value="RNase_HI_RT_Ty3"/>
    <property type="match status" value="1"/>
</dbReference>
<dbReference type="SMART" id="SM00343">
    <property type="entry name" value="ZnF_C2HC"/>
    <property type="match status" value="2"/>
</dbReference>
<keyword evidence="2" id="KW-0808">Transferase</keyword>
<dbReference type="Gene3D" id="2.40.70.10">
    <property type="entry name" value="Acid Proteases"/>
    <property type="match status" value="1"/>
</dbReference>
<keyword evidence="3" id="KW-0548">Nucleotidyltransferase</keyword>
<dbReference type="PROSITE" id="PS50158">
    <property type="entry name" value="ZF_CCHC"/>
    <property type="match status" value="2"/>
</dbReference>
<keyword evidence="5" id="KW-0255">Endonuclease</keyword>
<dbReference type="PANTHER" id="PTHR37984">
    <property type="entry name" value="PROTEIN CBG26694"/>
    <property type="match status" value="1"/>
</dbReference>
<evidence type="ECO:0000256" key="2">
    <source>
        <dbReference type="ARBA" id="ARBA00022679"/>
    </source>
</evidence>
<proteinExistence type="predicted"/>
<dbReference type="EC" id="2.7.7.49" evidence="1"/>
<dbReference type="SUPFAM" id="SSF57756">
    <property type="entry name" value="Retrovirus zinc finger-like domains"/>
    <property type="match status" value="1"/>
</dbReference>
<evidence type="ECO:0000256" key="1">
    <source>
        <dbReference type="ARBA" id="ARBA00012493"/>
    </source>
</evidence>
<dbReference type="InterPro" id="IPR041373">
    <property type="entry name" value="RT_RNaseH"/>
</dbReference>
<dbReference type="GO" id="GO:0003964">
    <property type="term" value="F:RNA-directed DNA polymerase activity"/>
    <property type="evidence" value="ECO:0007669"/>
    <property type="project" value="UniProtKB-KW"/>
</dbReference>
<evidence type="ECO:0000256" key="9">
    <source>
        <dbReference type="SAM" id="MobiDB-lite"/>
    </source>
</evidence>
<dbReference type="GO" id="GO:0016787">
    <property type="term" value="F:hydrolase activity"/>
    <property type="evidence" value="ECO:0007669"/>
    <property type="project" value="UniProtKB-KW"/>
</dbReference>
<organism evidence="12 13">
    <name type="scientific">Dinothrombium tinctorium</name>
    <dbReference type="NCBI Taxonomy" id="1965070"/>
    <lineage>
        <taxon>Eukaryota</taxon>
        <taxon>Metazoa</taxon>
        <taxon>Ecdysozoa</taxon>
        <taxon>Arthropoda</taxon>
        <taxon>Chelicerata</taxon>
        <taxon>Arachnida</taxon>
        <taxon>Acari</taxon>
        <taxon>Acariformes</taxon>
        <taxon>Trombidiformes</taxon>
        <taxon>Prostigmata</taxon>
        <taxon>Anystina</taxon>
        <taxon>Parasitengona</taxon>
        <taxon>Trombidioidea</taxon>
        <taxon>Trombidiidae</taxon>
        <taxon>Dinothrombium</taxon>
    </lineage>
</organism>
<dbReference type="Pfam" id="PF17921">
    <property type="entry name" value="Integrase_H2C2"/>
    <property type="match status" value="1"/>
</dbReference>
<reference evidence="12 13" key="1">
    <citation type="journal article" date="2018" name="Gigascience">
        <title>Genomes of trombidid mites reveal novel predicted allergens and laterally-transferred genes associated with secondary metabolism.</title>
        <authorList>
            <person name="Dong X."/>
            <person name="Chaisiri K."/>
            <person name="Xia D."/>
            <person name="Armstrong S.D."/>
            <person name="Fang Y."/>
            <person name="Donnelly M.J."/>
            <person name="Kadowaki T."/>
            <person name="McGarry J.W."/>
            <person name="Darby A.C."/>
            <person name="Makepeace B.L."/>
        </authorList>
    </citation>
    <scope>NUCLEOTIDE SEQUENCE [LARGE SCALE GENOMIC DNA]</scope>
    <source>
        <strain evidence="12">UoL-WK</strain>
    </source>
</reference>
<dbReference type="GO" id="GO:0004519">
    <property type="term" value="F:endonuclease activity"/>
    <property type="evidence" value="ECO:0007669"/>
    <property type="project" value="UniProtKB-KW"/>
</dbReference>
<evidence type="ECO:0000256" key="6">
    <source>
        <dbReference type="ARBA" id="ARBA00022801"/>
    </source>
</evidence>
<dbReference type="InterPro" id="IPR043128">
    <property type="entry name" value="Rev_trsase/Diguanyl_cyclase"/>
</dbReference>
<dbReference type="InterPro" id="IPR012337">
    <property type="entry name" value="RNaseH-like_sf"/>
</dbReference>
<dbReference type="PANTHER" id="PTHR37984:SF5">
    <property type="entry name" value="PROTEIN NYNRIN-LIKE"/>
    <property type="match status" value="1"/>
</dbReference>
<comment type="caution">
    <text evidence="12">The sequence shown here is derived from an EMBL/GenBank/DDBJ whole genome shotgun (WGS) entry which is preliminary data.</text>
</comment>
<dbReference type="GO" id="GO:0042575">
    <property type="term" value="C:DNA polymerase complex"/>
    <property type="evidence" value="ECO:0007669"/>
    <property type="project" value="UniProtKB-ARBA"/>
</dbReference>
<evidence type="ECO:0000256" key="7">
    <source>
        <dbReference type="ARBA" id="ARBA00022918"/>
    </source>
</evidence>
<dbReference type="STRING" id="1965070.A0A3S3NK66"/>
<feature type="domain" description="CCHC-type" evidence="10">
    <location>
        <begin position="352"/>
        <end position="367"/>
    </location>
</feature>
<dbReference type="Pfam" id="PF00098">
    <property type="entry name" value="zf-CCHC"/>
    <property type="match status" value="2"/>
</dbReference>
<dbReference type="GO" id="GO:0015074">
    <property type="term" value="P:DNA integration"/>
    <property type="evidence" value="ECO:0007669"/>
    <property type="project" value="InterPro"/>
</dbReference>
<dbReference type="InterPro" id="IPR050951">
    <property type="entry name" value="Retrovirus_Pol_polyprotein"/>
</dbReference>
<keyword evidence="8" id="KW-0863">Zinc-finger</keyword>
<feature type="region of interest" description="Disordered" evidence="9">
    <location>
        <begin position="100"/>
        <end position="138"/>
    </location>
</feature>
<dbReference type="InterPro" id="IPR036397">
    <property type="entry name" value="RNaseH_sf"/>
</dbReference>
<evidence type="ECO:0000256" key="5">
    <source>
        <dbReference type="ARBA" id="ARBA00022759"/>
    </source>
</evidence>
<feature type="domain" description="Integrase catalytic" evidence="11">
    <location>
        <begin position="1120"/>
        <end position="1279"/>
    </location>
</feature>
<feature type="region of interest" description="Disordered" evidence="9">
    <location>
        <begin position="1383"/>
        <end position="1421"/>
    </location>
</feature>
<dbReference type="SUPFAM" id="SSF56672">
    <property type="entry name" value="DNA/RNA polymerases"/>
    <property type="match status" value="1"/>
</dbReference>